<organism evidence="1 2">
    <name type="scientific">Clunio marinus</name>
    <dbReference type="NCBI Taxonomy" id="568069"/>
    <lineage>
        <taxon>Eukaryota</taxon>
        <taxon>Metazoa</taxon>
        <taxon>Ecdysozoa</taxon>
        <taxon>Arthropoda</taxon>
        <taxon>Hexapoda</taxon>
        <taxon>Insecta</taxon>
        <taxon>Pterygota</taxon>
        <taxon>Neoptera</taxon>
        <taxon>Endopterygota</taxon>
        <taxon>Diptera</taxon>
        <taxon>Nematocera</taxon>
        <taxon>Chironomoidea</taxon>
        <taxon>Chironomidae</taxon>
        <taxon>Clunio</taxon>
    </lineage>
</organism>
<reference evidence="1 2" key="1">
    <citation type="submission" date="2015-04" db="EMBL/GenBank/DDBJ databases">
        <authorList>
            <person name="Syromyatnikov M.Y."/>
            <person name="Popov V.N."/>
        </authorList>
    </citation>
    <scope>NUCLEOTIDE SEQUENCE [LARGE SCALE GENOMIC DNA]</scope>
</reference>
<dbReference type="Proteomes" id="UP000183832">
    <property type="component" value="Unassembled WGS sequence"/>
</dbReference>
<proteinExistence type="predicted"/>
<name>A0A1J1HUS0_9DIPT</name>
<gene>
    <name evidence="1" type="ORF">CLUMA_CG005381</name>
</gene>
<sequence>MAKKYLANEQIMIKKQFMFEVLMTLAVRKKKGENKPKYKERNCGKVMRLRIFNDVSIKIIKRNDLEQDEQEKKIIRVCFQSSG</sequence>
<dbReference type="EMBL" id="CVRI01000021">
    <property type="protein sequence ID" value="CRK91747.1"/>
    <property type="molecule type" value="Genomic_DNA"/>
</dbReference>
<dbReference type="AlphaFoldDB" id="A0A1J1HUS0"/>
<protein>
    <submittedName>
        <fullName evidence="1">CLUMA_CG005381, isoform A</fullName>
    </submittedName>
</protein>
<accession>A0A1J1HUS0</accession>
<evidence type="ECO:0000313" key="1">
    <source>
        <dbReference type="EMBL" id="CRK91747.1"/>
    </source>
</evidence>
<evidence type="ECO:0000313" key="2">
    <source>
        <dbReference type="Proteomes" id="UP000183832"/>
    </source>
</evidence>
<keyword evidence="2" id="KW-1185">Reference proteome</keyword>